<evidence type="ECO:0000313" key="8">
    <source>
        <dbReference type="EMBL" id="ASG68259.1"/>
    </source>
</evidence>
<comment type="subcellular location">
    <subcellularLocation>
        <location evidence="1">Cytoplasm</location>
    </subcellularLocation>
</comment>
<dbReference type="PANTHER" id="PTHR30473">
    <property type="entry name" value="PROTEIN PHOH"/>
    <property type="match status" value="1"/>
</dbReference>
<dbReference type="EMBL" id="CP022132">
    <property type="protein sequence ID" value="ASG68259.1"/>
    <property type="molecule type" value="Genomic_DNA"/>
</dbReference>
<dbReference type="RefSeq" id="WP_088772752.1">
    <property type="nucleotide sequence ID" value="NZ_AP023082.1"/>
</dbReference>
<sequence length="323" mass="36310">MNKTQFVLEPYNYDAMMQLCGNLDENVRAIKNYFSVEIKHRADEFEISSDSSTNNTQAKRFIKSCYAEILAGNTELDLEQITTILNATAKEKTPQAKSKKKLQEAEVQLRSKKLKARTHNQAIYLDNIKNNFVTFGVGPAGTGKTYMAIACAVSAYEKGEVRRIVLVRPAVEAGEKLGFLPGDLAQKIDPYLRPMYDALFDFMGVEKVTKLIEKQAIEIAPLAYMRGRTINDSFIVLDESQNTTKEQMKMFLTRIGFNTTAVITGDITQVDLPKNVTSGLRHALSILDNIDGIAISYLKSVDIVRHQIVQKIVNAYDKHEENI</sequence>
<evidence type="ECO:0000256" key="4">
    <source>
        <dbReference type="ARBA" id="ARBA00022741"/>
    </source>
</evidence>
<evidence type="ECO:0000259" key="7">
    <source>
        <dbReference type="Pfam" id="PF02562"/>
    </source>
</evidence>
<keyword evidence="5" id="KW-0067">ATP-binding</keyword>
<name>A0ABM6M0J6_9GAMM</name>
<dbReference type="PANTHER" id="PTHR30473:SF1">
    <property type="entry name" value="PHOH-LIKE PROTEIN"/>
    <property type="match status" value="1"/>
</dbReference>
<dbReference type="InterPro" id="IPR027417">
    <property type="entry name" value="P-loop_NTPase"/>
</dbReference>
<keyword evidence="3" id="KW-0963">Cytoplasm</keyword>
<protein>
    <recommendedName>
        <fullName evidence="6">PhoH-like protein</fullName>
    </recommendedName>
</protein>
<evidence type="ECO:0000313" key="9">
    <source>
        <dbReference type="Proteomes" id="UP000249910"/>
    </source>
</evidence>
<organism evidence="8 9">
    <name type="scientific">Francisella halioticida</name>
    <dbReference type="NCBI Taxonomy" id="549298"/>
    <lineage>
        <taxon>Bacteria</taxon>
        <taxon>Pseudomonadati</taxon>
        <taxon>Pseudomonadota</taxon>
        <taxon>Gammaproteobacteria</taxon>
        <taxon>Thiotrichales</taxon>
        <taxon>Francisellaceae</taxon>
        <taxon>Francisella</taxon>
    </lineage>
</organism>
<evidence type="ECO:0000256" key="2">
    <source>
        <dbReference type="ARBA" id="ARBA00010393"/>
    </source>
</evidence>
<evidence type="ECO:0000256" key="5">
    <source>
        <dbReference type="ARBA" id="ARBA00022840"/>
    </source>
</evidence>
<proteinExistence type="inferred from homology"/>
<dbReference type="SUPFAM" id="SSF52540">
    <property type="entry name" value="P-loop containing nucleoside triphosphate hydrolases"/>
    <property type="match status" value="1"/>
</dbReference>
<feature type="domain" description="PhoH-like protein" evidence="7">
    <location>
        <begin position="114"/>
        <end position="317"/>
    </location>
</feature>
<gene>
    <name evidence="8" type="ORF">CDV26_07515</name>
</gene>
<keyword evidence="9" id="KW-1185">Reference proteome</keyword>
<dbReference type="Proteomes" id="UP000249910">
    <property type="component" value="Chromosome"/>
</dbReference>
<dbReference type="Gene3D" id="3.40.50.300">
    <property type="entry name" value="P-loop containing nucleotide triphosphate hydrolases"/>
    <property type="match status" value="1"/>
</dbReference>
<dbReference type="Pfam" id="PF02562">
    <property type="entry name" value="PhoH"/>
    <property type="match status" value="1"/>
</dbReference>
<evidence type="ECO:0000256" key="6">
    <source>
        <dbReference type="ARBA" id="ARBA00039970"/>
    </source>
</evidence>
<evidence type="ECO:0000256" key="3">
    <source>
        <dbReference type="ARBA" id="ARBA00022490"/>
    </source>
</evidence>
<evidence type="ECO:0000256" key="1">
    <source>
        <dbReference type="ARBA" id="ARBA00004496"/>
    </source>
</evidence>
<dbReference type="InterPro" id="IPR003714">
    <property type="entry name" value="PhoH"/>
</dbReference>
<reference evidence="8 9" key="1">
    <citation type="submission" date="2017-06" db="EMBL/GenBank/DDBJ databases">
        <title>Complete genome of Francisella halioticida.</title>
        <authorList>
            <person name="Sjodin A."/>
        </authorList>
    </citation>
    <scope>NUCLEOTIDE SEQUENCE [LARGE SCALE GENOMIC DNA]</scope>
    <source>
        <strain evidence="8 9">DSM 23729</strain>
    </source>
</reference>
<keyword evidence="4" id="KW-0547">Nucleotide-binding</keyword>
<accession>A0ABM6M0J6</accession>
<dbReference type="InterPro" id="IPR051451">
    <property type="entry name" value="PhoH2-like"/>
</dbReference>
<comment type="similarity">
    <text evidence="2">Belongs to the PhoH family.</text>
</comment>